<evidence type="ECO:0000256" key="4">
    <source>
        <dbReference type="ARBA" id="ARBA00022552"/>
    </source>
</evidence>
<evidence type="ECO:0000256" key="3">
    <source>
        <dbReference type="ARBA" id="ARBA00022490"/>
    </source>
</evidence>
<dbReference type="InterPro" id="IPR029028">
    <property type="entry name" value="Alpha/beta_knot_MTases"/>
</dbReference>
<comment type="subcellular location">
    <subcellularLocation>
        <location evidence="1 10">Cytoplasm</location>
    </subcellularLocation>
</comment>
<dbReference type="GO" id="GO:0070475">
    <property type="term" value="P:rRNA base methylation"/>
    <property type="evidence" value="ECO:0007669"/>
    <property type="project" value="TreeGrafter"/>
</dbReference>
<dbReference type="NCBIfam" id="TIGR00046">
    <property type="entry name" value="RsmE family RNA methyltransferase"/>
    <property type="match status" value="1"/>
</dbReference>
<dbReference type="InterPro" id="IPR006700">
    <property type="entry name" value="RsmE"/>
</dbReference>
<dbReference type="NCBIfam" id="NF008692">
    <property type="entry name" value="PRK11713.1-5"/>
    <property type="match status" value="1"/>
</dbReference>
<comment type="function">
    <text evidence="8 10">Specifically methylates the N3 position of the uracil ring of uridine 1498 (m3U1498) in 16S rRNA. Acts on the fully assembled 30S ribosomal subunit.</text>
</comment>
<dbReference type="PANTHER" id="PTHR30027:SF3">
    <property type="entry name" value="16S RRNA (URACIL(1498)-N(3))-METHYLTRANSFERASE"/>
    <property type="match status" value="1"/>
</dbReference>
<dbReference type="AlphaFoldDB" id="A0A0S4LQG5"/>
<dbReference type="RefSeq" id="WP_090901041.1">
    <property type="nucleotide sequence ID" value="NZ_CZPZ01000033.1"/>
</dbReference>
<dbReference type="OrthoDB" id="9815641at2"/>
<keyword evidence="6 10" id="KW-0808">Transferase</keyword>
<dbReference type="SUPFAM" id="SSF88697">
    <property type="entry name" value="PUA domain-like"/>
    <property type="match status" value="1"/>
</dbReference>
<dbReference type="STRING" id="1742973.COMA2_60063"/>
<dbReference type="PANTHER" id="PTHR30027">
    <property type="entry name" value="RIBOSOMAL RNA SMALL SUBUNIT METHYLTRANSFERASE E"/>
    <property type="match status" value="1"/>
</dbReference>
<dbReference type="Proteomes" id="UP000198736">
    <property type="component" value="Unassembled WGS sequence"/>
</dbReference>
<evidence type="ECO:0000256" key="5">
    <source>
        <dbReference type="ARBA" id="ARBA00022603"/>
    </source>
</evidence>
<dbReference type="PIRSF" id="PIRSF015601">
    <property type="entry name" value="MTase_slr0722"/>
    <property type="match status" value="1"/>
</dbReference>
<evidence type="ECO:0000256" key="6">
    <source>
        <dbReference type="ARBA" id="ARBA00022679"/>
    </source>
</evidence>
<dbReference type="CDD" id="cd18084">
    <property type="entry name" value="RsmE-like"/>
    <property type="match status" value="1"/>
</dbReference>
<dbReference type="SUPFAM" id="SSF75217">
    <property type="entry name" value="alpha/beta knot"/>
    <property type="match status" value="1"/>
</dbReference>
<dbReference type="InterPro" id="IPR046886">
    <property type="entry name" value="RsmE_MTase_dom"/>
</dbReference>
<evidence type="ECO:0000313" key="14">
    <source>
        <dbReference type="Proteomes" id="UP000198736"/>
    </source>
</evidence>
<keyword evidence="5 10" id="KW-0489">Methyltransferase</keyword>
<reference evidence="14" key="1">
    <citation type="submission" date="2015-10" db="EMBL/GenBank/DDBJ databases">
        <authorList>
            <person name="Luecker S."/>
            <person name="Luecker S."/>
        </authorList>
    </citation>
    <scope>NUCLEOTIDE SEQUENCE [LARGE SCALE GENOMIC DNA]</scope>
</reference>
<evidence type="ECO:0000256" key="1">
    <source>
        <dbReference type="ARBA" id="ARBA00004496"/>
    </source>
</evidence>
<dbReference type="InterPro" id="IPR029026">
    <property type="entry name" value="tRNA_m1G_MTases_N"/>
</dbReference>
<proteinExistence type="inferred from homology"/>
<evidence type="ECO:0000256" key="9">
    <source>
        <dbReference type="ARBA" id="ARBA00047944"/>
    </source>
</evidence>
<evidence type="ECO:0000313" key="13">
    <source>
        <dbReference type="EMBL" id="CUS38941.1"/>
    </source>
</evidence>
<evidence type="ECO:0000256" key="2">
    <source>
        <dbReference type="ARBA" id="ARBA00005528"/>
    </source>
</evidence>
<dbReference type="GO" id="GO:0005737">
    <property type="term" value="C:cytoplasm"/>
    <property type="evidence" value="ECO:0007669"/>
    <property type="project" value="UniProtKB-SubCell"/>
</dbReference>
<evidence type="ECO:0000256" key="10">
    <source>
        <dbReference type="PIRNR" id="PIRNR015601"/>
    </source>
</evidence>
<dbReference type="GO" id="GO:0070042">
    <property type="term" value="F:rRNA (uridine-N3-)-methyltransferase activity"/>
    <property type="evidence" value="ECO:0007669"/>
    <property type="project" value="TreeGrafter"/>
</dbReference>
<dbReference type="Pfam" id="PF20260">
    <property type="entry name" value="PUA_4"/>
    <property type="match status" value="1"/>
</dbReference>
<keyword evidence="4 10" id="KW-0698">rRNA processing</keyword>
<sequence>MPVFVVSPECIDQRTISVTGDVLVHIRDSLRITVGETLWLGNGQDARYRVEITEVSKRAVTARILETIQEPPRRTPRLILGQSLLKGEKMDWVIQKATELGVSEIVPIESRHSVVQLKADRVDHQLARWQRIALEAAQQSEQWRIPTIAMPHSLSALLSSRATDALTLMLAERQEGISLQSVELPHDMNGSLRILIGPEGGWSQEEVQITEQAGVVSITLGQQILRSETAAIATISILQSRLGALS</sequence>
<protein>
    <recommendedName>
        <fullName evidence="10">Ribosomal RNA small subunit methyltransferase E</fullName>
        <ecNumber evidence="10">2.1.1.193</ecNumber>
    </recommendedName>
</protein>
<comment type="catalytic activity">
    <reaction evidence="9 10">
        <text>uridine(1498) in 16S rRNA + S-adenosyl-L-methionine = N(3)-methyluridine(1498) in 16S rRNA + S-adenosyl-L-homocysteine + H(+)</text>
        <dbReference type="Rhea" id="RHEA:42920"/>
        <dbReference type="Rhea" id="RHEA-COMP:10283"/>
        <dbReference type="Rhea" id="RHEA-COMP:10284"/>
        <dbReference type="ChEBI" id="CHEBI:15378"/>
        <dbReference type="ChEBI" id="CHEBI:57856"/>
        <dbReference type="ChEBI" id="CHEBI:59789"/>
        <dbReference type="ChEBI" id="CHEBI:65315"/>
        <dbReference type="ChEBI" id="CHEBI:74502"/>
        <dbReference type="EC" id="2.1.1.193"/>
    </reaction>
</comment>
<evidence type="ECO:0000259" key="12">
    <source>
        <dbReference type="Pfam" id="PF20260"/>
    </source>
</evidence>
<feature type="domain" description="Ribosomal RNA small subunit methyltransferase E methyltransferase" evidence="11">
    <location>
        <begin position="76"/>
        <end position="239"/>
    </location>
</feature>
<dbReference type="Gene3D" id="3.40.1280.10">
    <property type="match status" value="1"/>
</dbReference>
<keyword evidence="14" id="KW-1185">Reference proteome</keyword>
<name>A0A0S4LQG5_9BACT</name>
<dbReference type="EMBL" id="CZPZ01000033">
    <property type="protein sequence ID" value="CUS38941.1"/>
    <property type="molecule type" value="Genomic_DNA"/>
</dbReference>
<dbReference type="EC" id="2.1.1.193" evidence="10"/>
<keyword evidence="7 10" id="KW-0949">S-adenosyl-L-methionine</keyword>
<keyword evidence="3 10" id="KW-0963">Cytoplasm</keyword>
<gene>
    <name evidence="13" type="ORF">COMA2_60063</name>
</gene>
<accession>A0A0S4LQG5</accession>
<organism evidence="13 14">
    <name type="scientific">Candidatus Nitrospira nitrificans</name>
    <dbReference type="NCBI Taxonomy" id="1742973"/>
    <lineage>
        <taxon>Bacteria</taxon>
        <taxon>Pseudomonadati</taxon>
        <taxon>Nitrospirota</taxon>
        <taxon>Nitrospiria</taxon>
        <taxon>Nitrospirales</taxon>
        <taxon>Nitrospiraceae</taxon>
        <taxon>Nitrospira</taxon>
    </lineage>
</organism>
<feature type="domain" description="Ribosomal RNA small subunit methyltransferase E PUA-like" evidence="12">
    <location>
        <begin position="19"/>
        <end position="65"/>
    </location>
</feature>
<dbReference type="InterPro" id="IPR015947">
    <property type="entry name" value="PUA-like_sf"/>
</dbReference>
<evidence type="ECO:0000256" key="7">
    <source>
        <dbReference type="ARBA" id="ARBA00022691"/>
    </source>
</evidence>
<evidence type="ECO:0000256" key="8">
    <source>
        <dbReference type="ARBA" id="ARBA00025699"/>
    </source>
</evidence>
<dbReference type="Pfam" id="PF04452">
    <property type="entry name" value="Methyltrans_RNA"/>
    <property type="match status" value="1"/>
</dbReference>
<evidence type="ECO:0000259" key="11">
    <source>
        <dbReference type="Pfam" id="PF04452"/>
    </source>
</evidence>
<comment type="similarity">
    <text evidence="2 10">Belongs to the RNA methyltransferase RsmE family.</text>
</comment>
<dbReference type="InterPro" id="IPR046887">
    <property type="entry name" value="RsmE_PUA-like"/>
</dbReference>